<dbReference type="Proteomes" id="UP000676967">
    <property type="component" value="Chromosome"/>
</dbReference>
<accession>A0ABM7LJY6</accession>
<proteinExistence type="predicted"/>
<gene>
    <name evidence="1" type="ORF">Aiant_02370</name>
</gene>
<protein>
    <submittedName>
        <fullName evidence="1">Uncharacterized protein</fullName>
    </submittedName>
</protein>
<keyword evidence="2" id="KW-1185">Reference proteome</keyword>
<reference evidence="1 2" key="1">
    <citation type="submission" date="2020-08" db="EMBL/GenBank/DDBJ databases">
        <title>Whole genome shotgun sequence of Actinoplanes ianthinogenes NBRC 13996.</title>
        <authorList>
            <person name="Komaki H."/>
            <person name="Tamura T."/>
        </authorList>
    </citation>
    <scope>NUCLEOTIDE SEQUENCE [LARGE SCALE GENOMIC DNA]</scope>
    <source>
        <strain evidence="1 2">NBRC 13996</strain>
    </source>
</reference>
<dbReference type="RefSeq" id="WP_189336931.1">
    <property type="nucleotide sequence ID" value="NZ_AP023356.1"/>
</dbReference>
<name>A0ABM7LJY6_9ACTN</name>
<organism evidence="1 2">
    <name type="scientific">Actinoplanes ianthinogenes</name>
    <dbReference type="NCBI Taxonomy" id="122358"/>
    <lineage>
        <taxon>Bacteria</taxon>
        <taxon>Bacillati</taxon>
        <taxon>Actinomycetota</taxon>
        <taxon>Actinomycetes</taxon>
        <taxon>Micromonosporales</taxon>
        <taxon>Micromonosporaceae</taxon>
        <taxon>Actinoplanes</taxon>
    </lineage>
</organism>
<evidence type="ECO:0000313" key="2">
    <source>
        <dbReference type="Proteomes" id="UP000676967"/>
    </source>
</evidence>
<sequence>MEIALDPPHGAGPVRLGMTADEARAALETLGPLAPGALGELAITLPSGLYVSVGFGVSGPTAHRVNAIELHRPDQDTDTVRFRDVDVFTRPAERVLDGLRRLTRVDEDEDTGGFIAPDLLLAFSLDDGYFASVLLARPGYYDTPAQAAARDHPGY</sequence>
<dbReference type="EMBL" id="AP023356">
    <property type="protein sequence ID" value="BCJ39580.1"/>
    <property type="molecule type" value="Genomic_DNA"/>
</dbReference>
<evidence type="ECO:0000313" key="1">
    <source>
        <dbReference type="EMBL" id="BCJ39580.1"/>
    </source>
</evidence>